<reference evidence="2 4" key="3">
    <citation type="submission" date="2016-10" db="EMBL/GenBank/DDBJ databases">
        <authorList>
            <person name="Varghese N."/>
            <person name="Submissions S."/>
        </authorList>
    </citation>
    <scope>NUCLEOTIDE SEQUENCE [LARGE SCALE GENOMIC DNA]</scope>
    <source>
        <strain evidence="2 4">CGMCC 1.6501</strain>
    </source>
</reference>
<protein>
    <recommendedName>
        <fullName evidence="5">Phosphate starvation-inducible protein PhoH</fullName>
    </recommendedName>
</protein>
<evidence type="ECO:0000313" key="2">
    <source>
        <dbReference type="EMBL" id="SFK75020.1"/>
    </source>
</evidence>
<accession>A0A0F7HIG0</accession>
<evidence type="ECO:0008006" key="5">
    <source>
        <dbReference type="Google" id="ProtNLM"/>
    </source>
</evidence>
<dbReference type="RefSeq" id="WP_046789039.1">
    <property type="nucleotide sequence ID" value="NZ_CP011366.1"/>
</dbReference>
<dbReference type="OrthoDB" id="2583792at2"/>
<dbReference type="EMBL" id="CP011366">
    <property type="protein sequence ID" value="AKG72843.1"/>
    <property type="molecule type" value="Genomic_DNA"/>
</dbReference>
<organism evidence="2 4">
    <name type="scientific">Salinicoccus halodurans</name>
    <dbReference type="NCBI Taxonomy" id="407035"/>
    <lineage>
        <taxon>Bacteria</taxon>
        <taxon>Bacillati</taxon>
        <taxon>Bacillota</taxon>
        <taxon>Bacilli</taxon>
        <taxon>Bacillales</taxon>
        <taxon>Staphylococcaceae</taxon>
        <taxon>Salinicoccus</taxon>
    </lineage>
</organism>
<dbReference type="KEGG" id="shv:AAT16_00570"/>
<reference evidence="1 3" key="1">
    <citation type="journal article" date="2015" name="Int. J. Syst. Evol. Microbiol.">
        <title>Complete genome sequence of Salinicoccus halodurans H3B36, isolated from the Qaidam Basin in China.</title>
        <authorList>
            <person name="Jiang K."/>
            <person name="Xue Y."/>
            <person name="Ma Y."/>
        </authorList>
    </citation>
    <scope>NUCLEOTIDE SEQUENCE [LARGE SCALE GENOMIC DNA]</scope>
    <source>
        <strain evidence="1 3">H3B36</strain>
    </source>
</reference>
<proteinExistence type="predicted"/>
<dbReference type="AlphaFoldDB" id="A0A0F7HIG0"/>
<dbReference type="Proteomes" id="UP000183090">
    <property type="component" value="Unassembled WGS sequence"/>
</dbReference>
<dbReference type="EMBL" id="FOTB01000003">
    <property type="protein sequence ID" value="SFK75020.1"/>
    <property type="molecule type" value="Genomic_DNA"/>
</dbReference>
<gene>
    <name evidence="1" type="ORF">AAT16_00570</name>
    <name evidence="2" type="ORF">SAMN05216235_1480</name>
</gene>
<evidence type="ECO:0000313" key="3">
    <source>
        <dbReference type="Proteomes" id="UP000034029"/>
    </source>
</evidence>
<keyword evidence="3" id="KW-1185">Reference proteome</keyword>
<reference evidence="3" key="2">
    <citation type="submission" date="2015-04" db="EMBL/GenBank/DDBJ databases">
        <title>Complete genome sequence of Salinicoccus halodurans strain H3B36, isolated from the Qaidam basin of China.</title>
        <authorList>
            <person name="Ma Y."/>
            <person name="Jiang K."/>
            <person name="Xue Y."/>
        </authorList>
    </citation>
    <scope>NUCLEOTIDE SEQUENCE [LARGE SCALE GENOMIC DNA]</scope>
    <source>
        <strain evidence="3">H3B36</strain>
    </source>
</reference>
<name>A0A0F7HIG0_9STAP</name>
<dbReference type="Proteomes" id="UP000034029">
    <property type="component" value="Chromosome"/>
</dbReference>
<evidence type="ECO:0000313" key="1">
    <source>
        <dbReference type="EMBL" id="AKG72843.1"/>
    </source>
</evidence>
<sequence length="209" mass="23814">MTIKIGYIDSGNAFGVDVRPTATESISISKIPQYNLHTEALCAYDVLMFPNFVDQEYLYSNRNIVKDFLDAKKIVVFQGHLFKNWLPGAPLFMPQPVRDYNDYKVYPHSGSSVFKGVTTEDMTFNKGVAGFFARGYYNIYGDQEAHLSFKNGNVVTYEDRRSTQGLIFVHGGRPLLNYQEQGKSTDRIRPQFISWLIKETAVLQGEKVL</sequence>
<evidence type="ECO:0000313" key="4">
    <source>
        <dbReference type="Proteomes" id="UP000183090"/>
    </source>
</evidence>